<evidence type="ECO:0000256" key="1">
    <source>
        <dbReference type="SAM" id="Phobius"/>
    </source>
</evidence>
<dbReference type="EMBL" id="JAIPUX010003289">
    <property type="protein sequence ID" value="KAH0620874.1"/>
    <property type="molecule type" value="Genomic_DNA"/>
</dbReference>
<reference evidence="3 4" key="1">
    <citation type="journal article" date="2022" name="Gigascience">
        <title>A chromosome-level genome assembly and annotation of the desert horned lizard, Phrynosoma platyrhinos, provides insight into chromosomal rearrangements among reptiles.</title>
        <authorList>
            <person name="Koochekian N."/>
            <person name="Ascanio A."/>
            <person name="Farleigh K."/>
            <person name="Card D.C."/>
            <person name="Schield D.R."/>
            <person name="Castoe T.A."/>
            <person name="Jezkova T."/>
        </authorList>
    </citation>
    <scope>NUCLEOTIDE SEQUENCE [LARGE SCALE GENOMIC DNA]</scope>
    <source>
        <strain evidence="3">NK-2021</strain>
    </source>
</reference>
<dbReference type="PANTHER" id="PTHR12062:SF29">
    <property type="entry name" value="ALPHA-1,3-MANNOSYL-GLYCOPROTEIN 4-BETA-N-ACETYLGLUCOSAMINYLTRANSFERASE C"/>
    <property type="match status" value="1"/>
</dbReference>
<evidence type="ECO:0000259" key="2">
    <source>
        <dbReference type="Pfam" id="PF04666"/>
    </source>
</evidence>
<evidence type="ECO:0000313" key="3">
    <source>
        <dbReference type="EMBL" id="KAH0620874.1"/>
    </source>
</evidence>
<feature type="non-terminal residue" evidence="3">
    <location>
        <position position="1"/>
    </location>
</feature>
<evidence type="ECO:0000313" key="4">
    <source>
        <dbReference type="Proteomes" id="UP000826234"/>
    </source>
</evidence>
<sequence length="495" mass="57217">QSIKSCCFSLFQDSERKAAMKPRSMSHCWGNLSRLSFLLLLFSLLLVFIWKQSKEKCKCTELEEPAFKDQDGKKSISLGDIIWEKPQNPNLSVMESANSPLPIQYTYLLGSPPTKKRFLTIGISSVYKAKEQNLLKTIESILSHSSLEELQMITLVIYLANNSSQLNERSAKEIKAKFGEHVNVGTLLVIQSSLSSYPPLSRLKTDYWNNRRGMRYRAKQNVDYAYLVNFCADLSQYYLMLEDDIVCATNFITIIQNYIKDRTTYWTTISFSRLGYIGKLYHNSDLIKLARFLFMFYDTVPADWLLDFFHKAKGQENAIFFRPSLFQHIGRISSFHSMEMQLQDSEFEEETGPSGDFPASSCYTNIPIFSDYVPSNVCPPGKGVFWGKNVTAESFFTIVFAHPIVPQKIQIYTGSAEFNRDFLYYGYVERGVFKIHLHGSQTCLTFQRIGDFENGRFEMEGRNNDDDIDCLRIRATAPQKQWLRIRKINIWVKKN</sequence>
<protein>
    <recommendedName>
        <fullName evidence="2">MGAT4 conserved region domain-containing protein</fullName>
    </recommendedName>
</protein>
<accession>A0ABQ7SU45</accession>
<dbReference type="PANTHER" id="PTHR12062">
    <property type="entry name" value="N-ACETYLGLUCOSAMINYLTRANSFERASE VI"/>
    <property type="match status" value="1"/>
</dbReference>
<organism evidence="3 4">
    <name type="scientific">Phrynosoma platyrhinos</name>
    <name type="common">Desert horned lizard</name>
    <dbReference type="NCBI Taxonomy" id="52577"/>
    <lineage>
        <taxon>Eukaryota</taxon>
        <taxon>Metazoa</taxon>
        <taxon>Chordata</taxon>
        <taxon>Craniata</taxon>
        <taxon>Vertebrata</taxon>
        <taxon>Euteleostomi</taxon>
        <taxon>Lepidosauria</taxon>
        <taxon>Squamata</taxon>
        <taxon>Bifurcata</taxon>
        <taxon>Unidentata</taxon>
        <taxon>Episquamata</taxon>
        <taxon>Toxicofera</taxon>
        <taxon>Iguania</taxon>
        <taxon>Phrynosomatidae</taxon>
        <taxon>Phrynosomatinae</taxon>
        <taxon>Phrynosoma</taxon>
    </lineage>
</organism>
<name>A0ABQ7SU45_PHRPL</name>
<dbReference type="Pfam" id="PF04666">
    <property type="entry name" value="MGAT4_cons"/>
    <property type="match status" value="1"/>
</dbReference>
<keyword evidence="4" id="KW-1185">Reference proteome</keyword>
<dbReference type="Proteomes" id="UP000826234">
    <property type="component" value="Unassembled WGS sequence"/>
</dbReference>
<dbReference type="InterPro" id="IPR006759">
    <property type="entry name" value="Glyco_transf_54"/>
</dbReference>
<feature type="domain" description="MGAT4 conserved region" evidence="2">
    <location>
        <begin position="98"/>
        <end position="347"/>
    </location>
</feature>
<proteinExistence type="predicted"/>
<keyword evidence="1" id="KW-0472">Membrane</keyword>
<keyword evidence="1" id="KW-0812">Transmembrane</keyword>
<comment type="caution">
    <text evidence="3">The sequence shown here is derived from an EMBL/GenBank/DDBJ whole genome shotgun (WGS) entry which is preliminary data.</text>
</comment>
<gene>
    <name evidence="3" type="ORF">JD844_021737</name>
</gene>
<keyword evidence="1" id="KW-1133">Transmembrane helix</keyword>
<dbReference type="InterPro" id="IPR057279">
    <property type="entry name" value="MGAT4"/>
</dbReference>
<feature type="transmembrane region" description="Helical" evidence="1">
    <location>
        <begin position="31"/>
        <end position="50"/>
    </location>
</feature>